<keyword evidence="4" id="KW-1185">Reference proteome</keyword>
<dbReference type="OrthoDB" id="2506879at2759"/>
<reference evidence="3 4" key="1">
    <citation type="submission" date="2019-05" db="EMBL/GenBank/DDBJ databases">
        <title>Emergence of the Ug99 lineage of the wheat stem rust pathogen through somatic hybridization.</title>
        <authorList>
            <person name="Li F."/>
            <person name="Upadhyaya N.M."/>
            <person name="Sperschneider J."/>
            <person name="Matny O."/>
            <person name="Nguyen-Phuc H."/>
            <person name="Mago R."/>
            <person name="Raley C."/>
            <person name="Miller M.E."/>
            <person name="Silverstein K.A.T."/>
            <person name="Henningsen E."/>
            <person name="Hirsch C.D."/>
            <person name="Visser B."/>
            <person name="Pretorius Z.A."/>
            <person name="Steffenson B.J."/>
            <person name="Schwessinger B."/>
            <person name="Dodds P.N."/>
            <person name="Figueroa M."/>
        </authorList>
    </citation>
    <scope>NUCLEOTIDE SEQUENCE [LARGE SCALE GENOMIC DNA]</scope>
    <source>
        <strain evidence="3">21-0</strain>
    </source>
</reference>
<dbReference type="Proteomes" id="UP000324748">
    <property type="component" value="Unassembled WGS sequence"/>
</dbReference>
<feature type="compositionally biased region" description="Polar residues" evidence="1">
    <location>
        <begin position="215"/>
        <end position="225"/>
    </location>
</feature>
<sequence length="246" mass="28287">MWSIMTQSLPGLSHYSAYLPRLVLMLTKILPPDLAKFLRHNLLVSPSGRANHFVAKDFLLENHNYWLKYFFNRAGMGTQIDRLKHLFSPNIPQLRTMFKSLRRDSGGRHVQQSYKVYLKIRALERFTQMACDKDIIDDKHSPMSNTKEIWLLDTYLEGIKCLQREIRGKPSELGRFLLHLPLSDHQVNAMLSDADVDLIIEGLSPPDPGSEIHMSDNSSEVTCSEQEYEDYTDGTSESNDEPMTDV</sequence>
<feature type="domain" description="DUF6589" evidence="2">
    <location>
        <begin position="3"/>
        <end position="111"/>
    </location>
</feature>
<accession>A0A5B0MB66</accession>
<gene>
    <name evidence="3" type="ORF">PGT21_002864</name>
</gene>
<comment type="caution">
    <text evidence="3">The sequence shown here is derived from an EMBL/GenBank/DDBJ whole genome shotgun (WGS) entry which is preliminary data.</text>
</comment>
<evidence type="ECO:0000256" key="1">
    <source>
        <dbReference type="SAM" id="MobiDB-lite"/>
    </source>
</evidence>
<evidence type="ECO:0000313" key="4">
    <source>
        <dbReference type="Proteomes" id="UP000324748"/>
    </source>
</evidence>
<organism evidence="3 4">
    <name type="scientific">Puccinia graminis f. sp. tritici</name>
    <dbReference type="NCBI Taxonomy" id="56615"/>
    <lineage>
        <taxon>Eukaryota</taxon>
        <taxon>Fungi</taxon>
        <taxon>Dikarya</taxon>
        <taxon>Basidiomycota</taxon>
        <taxon>Pucciniomycotina</taxon>
        <taxon>Pucciniomycetes</taxon>
        <taxon>Pucciniales</taxon>
        <taxon>Pucciniaceae</taxon>
        <taxon>Puccinia</taxon>
    </lineage>
</organism>
<proteinExistence type="predicted"/>
<dbReference type="EMBL" id="VSWC01000157">
    <property type="protein sequence ID" value="KAA1074367.1"/>
    <property type="molecule type" value="Genomic_DNA"/>
</dbReference>
<protein>
    <recommendedName>
        <fullName evidence="2">DUF6589 domain-containing protein</fullName>
    </recommendedName>
</protein>
<dbReference type="Pfam" id="PF20231">
    <property type="entry name" value="DUF6589"/>
    <property type="match status" value="1"/>
</dbReference>
<name>A0A5B0MB66_PUCGR</name>
<feature type="region of interest" description="Disordered" evidence="1">
    <location>
        <begin position="202"/>
        <end position="246"/>
    </location>
</feature>
<evidence type="ECO:0000313" key="3">
    <source>
        <dbReference type="EMBL" id="KAA1074367.1"/>
    </source>
</evidence>
<dbReference type="AlphaFoldDB" id="A0A5B0MB66"/>
<evidence type="ECO:0000259" key="2">
    <source>
        <dbReference type="Pfam" id="PF20231"/>
    </source>
</evidence>
<dbReference type="InterPro" id="IPR046496">
    <property type="entry name" value="DUF6589"/>
</dbReference>
<feature type="compositionally biased region" description="Acidic residues" evidence="1">
    <location>
        <begin position="226"/>
        <end position="246"/>
    </location>
</feature>